<sequence>MLSSDFYTLNRHTEFPFPHNNCDHITDQELFSLLFGNYHLPEFLTKYYVSRLGSEAVGSVADIVTLLRADADFVLAATCYLRLKFVLELFHVPSLMKRLRDVPLRIAAERGDWFKTGVADERVWRIDCLATWLFNYMIRSVEARCAGGEGARLDESIRMGLREMNTAIQSVRAEPCDGQYMWQNTAPYELVIYPFLCLVKGLWNAVAPMVTTEFASLGGTNCSTVTGWALNSPNNRTADAFT</sequence>
<name>A0A6C0LMC4_9ZZZZ</name>
<reference evidence="1" key="1">
    <citation type="journal article" date="2020" name="Nature">
        <title>Giant virus diversity and host interactions through global metagenomics.</title>
        <authorList>
            <person name="Schulz F."/>
            <person name="Roux S."/>
            <person name="Paez-Espino D."/>
            <person name="Jungbluth S."/>
            <person name="Walsh D.A."/>
            <person name="Denef V.J."/>
            <person name="McMahon K.D."/>
            <person name="Konstantinidis K.T."/>
            <person name="Eloe-Fadrosh E.A."/>
            <person name="Kyrpides N.C."/>
            <person name="Woyke T."/>
        </authorList>
    </citation>
    <scope>NUCLEOTIDE SEQUENCE</scope>
    <source>
        <strain evidence="1">GVMAG-M-3300027963-41</strain>
    </source>
</reference>
<organism evidence="1">
    <name type="scientific">viral metagenome</name>
    <dbReference type="NCBI Taxonomy" id="1070528"/>
    <lineage>
        <taxon>unclassified sequences</taxon>
        <taxon>metagenomes</taxon>
        <taxon>organismal metagenomes</taxon>
    </lineage>
</organism>
<proteinExistence type="predicted"/>
<dbReference type="EMBL" id="MN740532">
    <property type="protein sequence ID" value="QHU31703.1"/>
    <property type="molecule type" value="Genomic_DNA"/>
</dbReference>
<dbReference type="AlphaFoldDB" id="A0A6C0LMC4"/>
<accession>A0A6C0LMC4</accession>
<evidence type="ECO:0000313" key="1">
    <source>
        <dbReference type="EMBL" id="QHU31703.1"/>
    </source>
</evidence>
<protein>
    <submittedName>
        <fullName evidence="1">Uncharacterized protein</fullName>
    </submittedName>
</protein>